<comment type="caution">
    <text evidence="2">The sequence shown here is derived from an EMBL/GenBank/DDBJ whole genome shotgun (WGS) entry which is preliminary data.</text>
</comment>
<feature type="transmembrane region" description="Helical" evidence="1">
    <location>
        <begin position="177"/>
        <end position="197"/>
    </location>
</feature>
<feature type="transmembrane region" description="Helical" evidence="1">
    <location>
        <begin position="26"/>
        <end position="45"/>
    </location>
</feature>
<evidence type="ECO:0000313" key="2">
    <source>
        <dbReference type="EMBL" id="PLW76539.1"/>
    </source>
</evidence>
<organism evidence="2 3">
    <name type="scientific">Cohaesibacter celericrescens</name>
    <dbReference type="NCBI Taxonomy" id="2067669"/>
    <lineage>
        <taxon>Bacteria</taxon>
        <taxon>Pseudomonadati</taxon>
        <taxon>Pseudomonadota</taxon>
        <taxon>Alphaproteobacteria</taxon>
        <taxon>Hyphomicrobiales</taxon>
        <taxon>Cohaesibacteraceae</taxon>
    </lineage>
</organism>
<feature type="transmembrane region" description="Helical" evidence="1">
    <location>
        <begin position="119"/>
        <end position="138"/>
    </location>
</feature>
<feature type="transmembrane region" description="Helical" evidence="1">
    <location>
        <begin position="65"/>
        <end position="82"/>
    </location>
</feature>
<proteinExistence type="predicted"/>
<name>A0A2N5XPT6_9HYPH</name>
<gene>
    <name evidence="2" type="ORF">C0081_14115</name>
</gene>
<sequence>MRMAKTSYQSTDFSWNAFMSLGFRPFYLAGSSYAVISMLLWVAYLFDAIELQGPLDGVLWHSHELIFGFATAILIGFLFTAVRNWTKLPTPSGSLLLALLALWCVGRTTPFLGLGAIGVGLDLAFLPVAAICIAIPIFKSQNRRNYFAVALLVVLSSAHFVFYAVAYELMEVDDSLVFLTAVNVFAIFITVIAGRIIPLFSNNAYGEKRAKRHRGLEYVIVFGMLAVLGTDAVFGISDELAPQRAAFMTLLAMFHVIKMLCWRPHITLSDPILWILPLSYAWVPIALTLRAASLLDWPVDQILGLHAMTAGAMGSMMLAMMTRSSLGHTGRPIKASKLDTAIFISISLGAAVRVFGPIVMPELYLMEIALSSVLWSIAFLIFTLRYWPILTSERI</sequence>
<feature type="transmembrane region" description="Helical" evidence="1">
    <location>
        <begin position="365"/>
        <end position="387"/>
    </location>
</feature>
<evidence type="ECO:0000313" key="3">
    <source>
        <dbReference type="Proteomes" id="UP000234881"/>
    </source>
</evidence>
<protein>
    <submittedName>
        <fullName evidence="2">NnrS family protein</fullName>
    </submittedName>
</protein>
<feature type="transmembrane region" description="Helical" evidence="1">
    <location>
        <begin position="218"/>
        <end position="237"/>
    </location>
</feature>
<feature type="transmembrane region" description="Helical" evidence="1">
    <location>
        <begin position="273"/>
        <end position="295"/>
    </location>
</feature>
<dbReference type="Proteomes" id="UP000234881">
    <property type="component" value="Unassembled WGS sequence"/>
</dbReference>
<keyword evidence="1" id="KW-0812">Transmembrane</keyword>
<feature type="transmembrane region" description="Helical" evidence="1">
    <location>
        <begin position="145"/>
        <end position="165"/>
    </location>
</feature>
<dbReference type="EMBL" id="PKUQ01000028">
    <property type="protein sequence ID" value="PLW76539.1"/>
    <property type="molecule type" value="Genomic_DNA"/>
</dbReference>
<dbReference type="Pfam" id="PF05940">
    <property type="entry name" value="NnrS"/>
    <property type="match status" value="1"/>
</dbReference>
<feature type="transmembrane region" description="Helical" evidence="1">
    <location>
        <begin position="301"/>
        <end position="320"/>
    </location>
</feature>
<dbReference type="AlphaFoldDB" id="A0A2N5XPT6"/>
<dbReference type="OrthoDB" id="9770040at2"/>
<accession>A0A2N5XPT6</accession>
<feature type="transmembrane region" description="Helical" evidence="1">
    <location>
        <begin position="341"/>
        <end position="359"/>
    </location>
</feature>
<feature type="transmembrane region" description="Helical" evidence="1">
    <location>
        <begin position="94"/>
        <end position="113"/>
    </location>
</feature>
<keyword evidence="1" id="KW-1133">Transmembrane helix</keyword>
<keyword evidence="1" id="KW-0472">Membrane</keyword>
<evidence type="ECO:0000256" key="1">
    <source>
        <dbReference type="SAM" id="Phobius"/>
    </source>
</evidence>
<reference evidence="2 3" key="1">
    <citation type="submission" date="2018-01" db="EMBL/GenBank/DDBJ databases">
        <title>The draft genome sequence of Cohaesibacter sp. H1304.</title>
        <authorList>
            <person name="Wang N.-N."/>
            <person name="Du Z.-J."/>
        </authorList>
    </citation>
    <scope>NUCLEOTIDE SEQUENCE [LARGE SCALE GENOMIC DNA]</scope>
    <source>
        <strain evidence="2 3">H1304</strain>
    </source>
</reference>
<feature type="transmembrane region" description="Helical" evidence="1">
    <location>
        <begin position="243"/>
        <end position="261"/>
    </location>
</feature>
<keyword evidence="3" id="KW-1185">Reference proteome</keyword>
<dbReference type="InterPro" id="IPR010266">
    <property type="entry name" value="NnrS"/>
</dbReference>